<dbReference type="AlphaFoldDB" id="A0A074ZNG0"/>
<keyword evidence="3" id="KW-1185">Reference proteome</keyword>
<dbReference type="EMBL" id="KL596688">
    <property type="protein sequence ID" value="KER28933.1"/>
    <property type="molecule type" value="Genomic_DNA"/>
</dbReference>
<evidence type="ECO:0000313" key="3">
    <source>
        <dbReference type="Proteomes" id="UP000054324"/>
    </source>
</evidence>
<accession>A0A074ZNG0</accession>
<dbReference type="OrthoDB" id="25391at2759"/>
<dbReference type="Proteomes" id="UP000054324">
    <property type="component" value="Unassembled WGS sequence"/>
</dbReference>
<dbReference type="GeneID" id="20318500"/>
<name>A0A074ZNG0_OPIVI</name>
<dbReference type="RefSeq" id="XP_009167291.1">
    <property type="nucleotide sequence ID" value="XM_009169027.1"/>
</dbReference>
<dbReference type="KEGG" id="ovi:T265_04318"/>
<sequence>MEETKKKWRYAVASEPPGSSEPDPQTVNRRGCLLLDKRTRAKDERKEDLQFTPINRTMASGTHEK</sequence>
<feature type="region of interest" description="Disordered" evidence="1">
    <location>
        <begin position="1"/>
        <end position="29"/>
    </location>
</feature>
<gene>
    <name evidence="2" type="ORF">T265_04318</name>
</gene>
<protein>
    <submittedName>
        <fullName evidence="2">Uncharacterized protein</fullName>
    </submittedName>
</protein>
<reference evidence="2 3" key="1">
    <citation type="submission" date="2013-11" db="EMBL/GenBank/DDBJ databases">
        <title>Opisthorchis viverrini - life in the bile duct.</title>
        <authorList>
            <person name="Young N.D."/>
            <person name="Nagarajan N."/>
            <person name="Lin S.J."/>
            <person name="Korhonen P.K."/>
            <person name="Jex A.R."/>
            <person name="Hall R.S."/>
            <person name="Safavi-Hemami H."/>
            <person name="Kaewkong W."/>
            <person name="Bertrand D."/>
            <person name="Gao S."/>
            <person name="Seet Q."/>
            <person name="Wongkham S."/>
            <person name="Teh B.T."/>
            <person name="Wongkham C."/>
            <person name="Intapan P.M."/>
            <person name="Maleewong W."/>
            <person name="Yang X."/>
            <person name="Hu M."/>
            <person name="Wang Z."/>
            <person name="Hofmann A."/>
            <person name="Sternberg P.W."/>
            <person name="Tan P."/>
            <person name="Wang J."/>
            <person name="Gasser R.B."/>
        </authorList>
    </citation>
    <scope>NUCLEOTIDE SEQUENCE [LARGE SCALE GENOMIC DNA]</scope>
</reference>
<dbReference type="CTD" id="20318500"/>
<proteinExistence type="predicted"/>
<evidence type="ECO:0000256" key="1">
    <source>
        <dbReference type="SAM" id="MobiDB-lite"/>
    </source>
</evidence>
<evidence type="ECO:0000313" key="2">
    <source>
        <dbReference type="EMBL" id="KER28933.1"/>
    </source>
</evidence>
<organism evidence="2 3">
    <name type="scientific">Opisthorchis viverrini</name>
    <name type="common">Southeast Asian liver fluke</name>
    <dbReference type="NCBI Taxonomy" id="6198"/>
    <lineage>
        <taxon>Eukaryota</taxon>
        <taxon>Metazoa</taxon>
        <taxon>Spiralia</taxon>
        <taxon>Lophotrochozoa</taxon>
        <taxon>Platyhelminthes</taxon>
        <taxon>Trematoda</taxon>
        <taxon>Digenea</taxon>
        <taxon>Opisthorchiida</taxon>
        <taxon>Opisthorchiata</taxon>
        <taxon>Opisthorchiidae</taxon>
        <taxon>Opisthorchis</taxon>
    </lineage>
</organism>